<dbReference type="SMART" id="SM00248">
    <property type="entry name" value="ANK"/>
    <property type="match status" value="3"/>
</dbReference>
<evidence type="ECO:0000313" key="5">
    <source>
        <dbReference type="Proteomes" id="UP000018144"/>
    </source>
</evidence>
<dbReference type="Gene3D" id="1.25.40.20">
    <property type="entry name" value="Ankyrin repeat-containing domain"/>
    <property type="match status" value="1"/>
</dbReference>
<evidence type="ECO:0000313" key="4">
    <source>
        <dbReference type="EMBL" id="CCX08583.1"/>
    </source>
</evidence>
<dbReference type="PROSITE" id="PS50088">
    <property type="entry name" value="ANK_REPEAT"/>
    <property type="match status" value="1"/>
</dbReference>
<dbReference type="PROSITE" id="PS50297">
    <property type="entry name" value="ANK_REP_REGION"/>
    <property type="match status" value="1"/>
</dbReference>
<sequence length="172" mass="18913">MNGHDTVVRMLLERHNVDVNSKGGIALQTPLLHACMGGHSEVVRLLLKNGAEMHSRGKYGRAALITVSMKGYRECAQMLLDKGAGVDSRLGGVTALELAARELNTSMARILRKNGADGQNGSGIHFQDSFGPTPLPYALNCRDFGNEDIVSFYWKMVPTSTLEIKKTERRWV</sequence>
<evidence type="ECO:0000256" key="3">
    <source>
        <dbReference type="PROSITE-ProRule" id="PRU00023"/>
    </source>
</evidence>
<dbReference type="Proteomes" id="UP000018144">
    <property type="component" value="Unassembled WGS sequence"/>
</dbReference>
<evidence type="ECO:0000256" key="2">
    <source>
        <dbReference type="ARBA" id="ARBA00023043"/>
    </source>
</evidence>
<keyword evidence="5" id="KW-1185">Reference proteome</keyword>
<dbReference type="InterPro" id="IPR036770">
    <property type="entry name" value="Ankyrin_rpt-contain_sf"/>
</dbReference>
<dbReference type="EMBL" id="HF935421">
    <property type="protein sequence ID" value="CCX08583.1"/>
    <property type="molecule type" value="Genomic_DNA"/>
</dbReference>
<dbReference type="PANTHER" id="PTHR24171:SF9">
    <property type="entry name" value="ANKYRIN REPEAT DOMAIN-CONTAINING PROTEIN 39"/>
    <property type="match status" value="1"/>
</dbReference>
<name>U4L0G6_PYROM</name>
<keyword evidence="1" id="KW-0677">Repeat</keyword>
<protein>
    <submittedName>
        <fullName evidence="4">Similar to Protein fem-1 homolog C acc. no. Q2T9K6</fullName>
    </submittedName>
</protein>
<dbReference type="InterPro" id="IPR002110">
    <property type="entry name" value="Ankyrin_rpt"/>
</dbReference>
<reference evidence="4 5" key="1">
    <citation type="journal article" date="2013" name="PLoS Genet.">
        <title>The genome and development-dependent transcriptomes of Pyronema confluens: a window into fungal evolution.</title>
        <authorList>
            <person name="Traeger S."/>
            <person name="Altegoer F."/>
            <person name="Freitag M."/>
            <person name="Gabaldon T."/>
            <person name="Kempken F."/>
            <person name="Kumar A."/>
            <person name="Marcet-Houben M."/>
            <person name="Poggeler S."/>
            <person name="Stajich J.E."/>
            <person name="Nowrousian M."/>
        </authorList>
    </citation>
    <scope>NUCLEOTIDE SEQUENCE [LARGE SCALE GENOMIC DNA]</scope>
    <source>
        <strain evidence="5">CBS 100304</strain>
        <tissue evidence="4">Vegetative mycelium</tissue>
    </source>
</reference>
<gene>
    <name evidence="4" type="ORF">PCON_08176</name>
</gene>
<dbReference type="OrthoDB" id="366390at2759"/>
<organism evidence="4 5">
    <name type="scientific">Pyronema omphalodes (strain CBS 100304)</name>
    <name type="common">Pyronema confluens</name>
    <dbReference type="NCBI Taxonomy" id="1076935"/>
    <lineage>
        <taxon>Eukaryota</taxon>
        <taxon>Fungi</taxon>
        <taxon>Dikarya</taxon>
        <taxon>Ascomycota</taxon>
        <taxon>Pezizomycotina</taxon>
        <taxon>Pezizomycetes</taxon>
        <taxon>Pezizales</taxon>
        <taxon>Pyronemataceae</taxon>
        <taxon>Pyronema</taxon>
    </lineage>
</organism>
<dbReference type="SUPFAM" id="SSF48403">
    <property type="entry name" value="Ankyrin repeat"/>
    <property type="match status" value="1"/>
</dbReference>
<dbReference type="STRING" id="1076935.U4L0G6"/>
<feature type="repeat" description="ANK" evidence="3">
    <location>
        <begin position="26"/>
        <end position="58"/>
    </location>
</feature>
<keyword evidence="2 3" id="KW-0040">ANK repeat</keyword>
<proteinExistence type="predicted"/>
<accession>U4L0G6</accession>
<dbReference type="eggNOG" id="KOG0504">
    <property type="taxonomic scope" value="Eukaryota"/>
</dbReference>
<dbReference type="Pfam" id="PF12796">
    <property type="entry name" value="Ank_2"/>
    <property type="match status" value="1"/>
</dbReference>
<dbReference type="PANTHER" id="PTHR24171">
    <property type="entry name" value="ANKYRIN REPEAT DOMAIN-CONTAINING PROTEIN 39-RELATED"/>
    <property type="match status" value="1"/>
</dbReference>
<evidence type="ECO:0000256" key="1">
    <source>
        <dbReference type="ARBA" id="ARBA00022737"/>
    </source>
</evidence>
<dbReference type="AlphaFoldDB" id="U4L0G6"/>